<dbReference type="Proteomes" id="UP000828390">
    <property type="component" value="Unassembled WGS sequence"/>
</dbReference>
<evidence type="ECO:0000256" key="1">
    <source>
        <dbReference type="SAM" id="SignalP"/>
    </source>
</evidence>
<dbReference type="EMBL" id="JAIWYP010000003">
    <property type="protein sequence ID" value="KAH3844306.1"/>
    <property type="molecule type" value="Genomic_DNA"/>
</dbReference>
<name>A0A9D4QUP8_DREPO</name>
<reference evidence="2" key="1">
    <citation type="journal article" date="2019" name="bioRxiv">
        <title>The Genome of the Zebra Mussel, Dreissena polymorpha: A Resource for Invasive Species Research.</title>
        <authorList>
            <person name="McCartney M.A."/>
            <person name="Auch B."/>
            <person name="Kono T."/>
            <person name="Mallez S."/>
            <person name="Zhang Y."/>
            <person name="Obille A."/>
            <person name="Becker A."/>
            <person name="Abrahante J.E."/>
            <person name="Garbe J."/>
            <person name="Badalamenti J.P."/>
            <person name="Herman A."/>
            <person name="Mangelson H."/>
            <person name="Liachko I."/>
            <person name="Sullivan S."/>
            <person name="Sone E.D."/>
            <person name="Koren S."/>
            <person name="Silverstein K.A.T."/>
            <person name="Beckman K.B."/>
            <person name="Gohl D.M."/>
        </authorList>
    </citation>
    <scope>NUCLEOTIDE SEQUENCE</scope>
    <source>
        <strain evidence="2">Duluth1</strain>
        <tissue evidence="2">Whole animal</tissue>
    </source>
</reference>
<feature type="chain" id="PRO_5038757932" evidence="1">
    <location>
        <begin position="22"/>
        <end position="102"/>
    </location>
</feature>
<organism evidence="2 3">
    <name type="scientific">Dreissena polymorpha</name>
    <name type="common">Zebra mussel</name>
    <name type="synonym">Mytilus polymorpha</name>
    <dbReference type="NCBI Taxonomy" id="45954"/>
    <lineage>
        <taxon>Eukaryota</taxon>
        <taxon>Metazoa</taxon>
        <taxon>Spiralia</taxon>
        <taxon>Lophotrochozoa</taxon>
        <taxon>Mollusca</taxon>
        <taxon>Bivalvia</taxon>
        <taxon>Autobranchia</taxon>
        <taxon>Heteroconchia</taxon>
        <taxon>Euheterodonta</taxon>
        <taxon>Imparidentia</taxon>
        <taxon>Neoheterodontei</taxon>
        <taxon>Myida</taxon>
        <taxon>Dreissenoidea</taxon>
        <taxon>Dreissenidae</taxon>
        <taxon>Dreissena</taxon>
    </lineage>
</organism>
<dbReference type="AlphaFoldDB" id="A0A9D4QUP8"/>
<accession>A0A9D4QUP8</accession>
<feature type="signal peptide" evidence="1">
    <location>
        <begin position="1"/>
        <end position="21"/>
    </location>
</feature>
<keyword evidence="3" id="KW-1185">Reference proteome</keyword>
<proteinExistence type="predicted"/>
<evidence type="ECO:0000313" key="3">
    <source>
        <dbReference type="Proteomes" id="UP000828390"/>
    </source>
</evidence>
<protein>
    <submittedName>
        <fullName evidence="2">Uncharacterized protein</fullName>
    </submittedName>
</protein>
<comment type="caution">
    <text evidence="2">The sequence shown here is derived from an EMBL/GenBank/DDBJ whole genome shotgun (WGS) entry which is preliminary data.</text>
</comment>
<reference evidence="2" key="2">
    <citation type="submission" date="2020-11" db="EMBL/GenBank/DDBJ databases">
        <authorList>
            <person name="McCartney M.A."/>
            <person name="Auch B."/>
            <person name="Kono T."/>
            <person name="Mallez S."/>
            <person name="Becker A."/>
            <person name="Gohl D.M."/>
            <person name="Silverstein K.A.T."/>
            <person name="Koren S."/>
            <person name="Bechman K.B."/>
            <person name="Herman A."/>
            <person name="Abrahante J.E."/>
            <person name="Garbe J."/>
        </authorList>
    </citation>
    <scope>NUCLEOTIDE SEQUENCE</scope>
    <source>
        <strain evidence="2">Duluth1</strain>
        <tissue evidence="2">Whole animal</tissue>
    </source>
</reference>
<sequence>MNKILISCVFINLLTTPLVTSLPQTYPIIPLKHYAPVDVCLFICNICFDDSQPQKLLNCANKVCLAQQPYQMVIGLIKLGRTCANFKSVEEMAYEEESNKTS</sequence>
<gene>
    <name evidence="2" type="ORF">DPMN_086564</name>
</gene>
<keyword evidence="1" id="KW-0732">Signal</keyword>
<evidence type="ECO:0000313" key="2">
    <source>
        <dbReference type="EMBL" id="KAH3844306.1"/>
    </source>
</evidence>